<dbReference type="Pfam" id="PF01380">
    <property type="entry name" value="SIS"/>
    <property type="match status" value="2"/>
</dbReference>
<name>E3GWJ2_METFV</name>
<organism evidence="14 15">
    <name type="scientific">Methanothermus fervidus (strain ATCC 43054 / DSM 2088 / JCM 10308 / V24 S)</name>
    <dbReference type="NCBI Taxonomy" id="523846"/>
    <lineage>
        <taxon>Archaea</taxon>
        <taxon>Methanobacteriati</taxon>
        <taxon>Methanobacteriota</taxon>
        <taxon>Methanomada group</taxon>
        <taxon>Methanobacteria</taxon>
        <taxon>Methanobacteriales</taxon>
        <taxon>Methanothermaceae</taxon>
        <taxon>Methanothermus</taxon>
    </lineage>
</organism>
<evidence type="ECO:0000256" key="11">
    <source>
        <dbReference type="HAMAP-Rule" id="MF_00164"/>
    </source>
</evidence>
<dbReference type="FunFam" id="3.60.20.10:FF:000006">
    <property type="entry name" value="Glutamine--fructose-6-phosphate aminotransferase [isomerizing]"/>
    <property type="match status" value="1"/>
</dbReference>
<evidence type="ECO:0000256" key="8">
    <source>
        <dbReference type="ARBA" id="ARBA00022737"/>
    </source>
</evidence>
<keyword evidence="6 11" id="KW-0032">Aminotransferase</keyword>
<dbReference type="Gene3D" id="3.60.20.10">
    <property type="entry name" value="Glutamine Phosphoribosylpyrophosphate, subunit 1, domain 1"/>
    <property type="match status" value="1"/>
</dbReference>
<dbReference type="InterPro" id="IPR035490">
    <property type="entry name" value="GlmS/FrlB_SIS"/>
</dbReference>
<comment type="catalytic activity">
    <reaction evidence="1 11">
        <text>D-fructose 6-phosphate + L-glutamine = D-glucosamine 6-phosphate + L-glutamate</text>
        <dbReference type="Rhea" id="RHEA:13237"/>
        <dbReference type="ChEBI" id="CHEBI:29985"/>
        <dbReference type="ChEBI" id="CHEBI:58359"/>
        <dbReference type="ChEBI" id="CHEBI:58725"/>
        <dbReference type="ChEBI" id="CHEBI:61527"/>
        <dbReference type="EC" id="2.6.1.16"/>
    </reaction>
</comment>
<dbReference type="GO" id="GO:0004360">
    <property type="term" value="F:glutamine-fructose-6-phosphate transaminase (isomerizing) activity"/>
    <property type="evidence" value="ECO:0007669"/>
    <property type="project" value="UniProtKB-UniRule"/>
</dbReference>
<dbReference type="InterPro" id="IPR047084">
    <property type="entry name" value="GFAT_N"/>
</dbReference>
<evidence type="ECO:0000259" key="13">
    <source>
        <dbReference type="PROSITE" id="PS51464"/>
    </source>
</evidence>
<feature type="initiator methionine" description="Removed" evidence="11">
    <location>
        <position position="1"/>
    </location>
</feature>
<evidence type="ECO:0000313" key="14">
    <source>
        <dbReference type="EMBL" id="ADP76806.1"/>
    </source>
</evidence>
<dbReference type="GO" id="GO:0097367">
    <property type="term" value="F:carbohydrate derivative binding"/>
    <property type="evidence" value="ECO:0007669"/>
    <property type="project" value="InterPro"/>
</dbReference>
<comment type="function">
    <text evidence="10 11">Catalyzes the first step in hexosamine metabolism, converting fructose-6P into glucosamine-6P using glutamine as a nitrogen source.</text>
</comment>
<feature type="domain" description="SIS" evidence="13">
    <location>
        <begin position="279"/>
        <end position="417"/>
    </location>
</feature>
<dbReference type="SUPFAM" id="SSF56235">
    <property type="entry name" value="N-terminal nucleophile aminohydrolases (Ntn hydrolases)"/>
    <property type="match status" value="1"/>
</dbReference>
<dbReference type="PANTHER" id="PTHR10937:SF0">
    <property type="entry name" value="GLUTAMINE--FRUCTOSE-6-PHOSPHATE TRANSAMINASE (ISOMERIZING)"/>
    <property type="match status" value="1"/>
</dbReference>
<dbReference type="GO" id="GO:0006002">
    <property type="term" value="P:fructose 6-phosphate metabolic process"/>
    <property type="evidence" value="ECO:0007669"/>
    <property type="project" value="TreeGrafter"/>
</dbReference>
<dbReference type="AlphaFoldDB" id="E3GWJ2"/>
<dbReference type="FunFam" id="3.40.50.10490:FF:000001">
    <property type="entry name" value="Glutamine--fructose-6-phosphate aminotransferase [isomerizing]"/>
    <property type="match status" value="1"/>
</dbReference>
<keyword evidence="7 11" id="KW-0808">Transferase</keyword>
<dbReference type="GO" id="GO:0006487">
    <property type="term" value="P:protein N-linked glycosylation"/>
    <property type="evidence" value="ECO:0007669"/>
    <property type="project" value="TreeGrafter"/>
</dbReference>
<feature type="active site" description="For Fru-6P isomerization activity" evidence="11">
    <location>
        <position position="588"/>
    </location>
</feature>
<dbReference type="NCBIfam" id="NF001484">
    <property type="entry name" value="PRK00331.1"/>
    <property type="match status" value="1"/>
</dbReference>
<keyword evidence="9" id="KW-0315">Glutamine amidotransferase</keyword>
<dbReference type="SUPFAM" id="SSF53697">
    <property type="entry name" value="SIS domain"/>
    <property type="match status" value="1"/>
</dbReference>
<dbReference type="Pfam" id="PF13522">
    <property type="entry name" value="GATase_6"/>
    <property type="match status" value="1"/>
</dbReference>
<evidence type="ECO:0000256" key="6">
    <source>
        <dbReference type="ARBA" id="ARBA00022576"/>
    </source>
</evidence>
<dbReference type="InterPro" id="IPR017932">
    <property type="entry name" value="GATase_2_dom"/>
</dbReference>
<keyword evidence="8" id="KW-0677">Repeat</keyword>
<comment type="subcellular location">
    <subcellularLocation>
        <location evidence="2 11">Cytoplasm</location>
    </subcellularLocation>
</comment>
<dbReference type="Proteomes" id="UP000002315">
    <property type="component" value="Chromosome"/>
</dbReference>
<reference evidence="14 15" key="1">
    <citation type="journal article" date="2010" name="Stand. Genomic Sci.">
        <title>Complete genome sequence of Methanothermus fervidus type strain (V24S).</title>
        <authorList>
            <person name="Anderson I."/>
            <person name="Djao O.D."/>
            <person name="Misra M."/>
            <person name="Chertkov O."/>
            <person name="Nolan M."/>
            <person name="Lucas S."/>
            <person name="Lapidus A."/>
            <person name="Del Rio T.G."/>
            <person name="Tice H."/>
            <person name="Cheng J.F."/>
            <person name="Tapia R."/>
            <person name="Han C."/>
            <person name="Goodwin L."/>
            <person name="Pitluck S."/>
            <person name="Liolios K."/>
            <person name="Ivanova N."/>
            <person name="Mavromatis K."/>
            <person name="Mikhailova N."/>
            <person name="Pati A."/>
            <person name="Brambilla E."/>
            <person name="Chen A."/>
            <person name="Palaniappan K."/>
            <person name="Land M."/>
            <person name="Hauser L."/>
            <person name="Chang Y.J."/>
            <person name="Jeffries C.D."/>
            <person name="Sikorski J."/>
            <person name="Spring S."/>
            <person name="Rohde M."/>
            <person name="Eichinger K."/>
            <person name="Huber H."/>
            <person name="Wirth R."/>
            <person name="Goker M."/>
            <person name="Detter J.C."/>
            <person name="Woyke T."/>
            <person name="Bristow J."/>
            <person name="Eisen J.A."/>
            <person name="Markowitz V."/>
            <person name="Hugenholtz P."/>
            <person name="Klenk H.P."/>
            <person name="Kyrpides N.C."/>
        </authorList>
    </citation>
    <scope>NUCLEOTIDE SEQUENCE [LARGE SCALE GENOMIC DNA]</scope>
    <source>
        <strain evidence="15">ATCC 43054 / DSM 2088 / JCM 10308 / V24 S</strain>
    </source>
</reference>
<gene>
    <name evidence="11" type="primary">glmS</name>
    <name evidence="14" type="ordered locus">Mfer_0001</name>
</gene>
<dbReference type="Gene3D" id="3.40.50.10490">
    <property type="entry name" value="Glucose-6-phosphate isomerase like protein, domain 1"/>
    <property type="match status" value="2"/>
</dbReference>
<dbReference type="PANTHER" id="PTHR10937">
    <property type="entry name" value="GLUCOSAMINE--FRUCTOSE-6-PHOSPHATE AMINOTRANSFERASE, ISOMERIZING"/>
    <property type="match status" value="1"/>
</dbReference>
<dbReference type="InterPro" id="IPR005855">
    <property type="entry name" value="GFAT"/>
</dbReference>
<protein>
    <recommendedName>
        <fullName evidence="4 11">Glutamine--fructose-6-phosphate aminotransferase [isomerizing]</fullName>
        <ecNumber evidence="3 11">2.6.1.16</ecNumber>
    </recommendedName>
    <alternativeName>
        <fullName evidence="11">D-fructose-6-phosphate amidotransferase</fullName>
    </alternativeName>
    <alternativeName>
        <fullName evidence="11">GFAT</fullName>
    </alternativeName>
    <alternativeName>
        <fullName evidence="11">Glucosamine-6-phosphate synthase</fullName>
    </alternativeName>
    <alternativeName>
        <fullName evidence="11">Hexosephosphate aminotransferase</fullName>
    </alternativeName>
    <alternativeName>
        <fullName evidence="11">L-glutamine--D-fructose-6-phosphate amidotransferase</fullName>
    </alternativeName>
</protein>
<comment type="subunit">
    <text evidence="11">Homodimer.</text>
</comment>
<dbReference type="OrthoDB" id="372195at2157"/>
<dbReference type="CDD" id="cd05008">
    <property type="entry name" value="SIS_GlmS_GlmD_1"/>
    <property type="match status" value="1"/>
</dbReference>
<dbReference type="HAMAP" id="MF_00164">
    <property type="entry name" value="GlmS"/>
    <property type="match status" value="1"/>
</dbReference>
<dbReference type="InterPro" id="IPR001347">
    <property type="entry name" value="SIS_dom"/>
</dbReference>
<evidence type="ECO:0000259" key="12">
    <source>
        <dbReference type="PROSITE" id="PS51278"/>
    </source>
</evidence>
<dbReference type="GO" id="GO:0005737">
    <property type="term" value="C:cytoplasm"/>
    <property type="evidence" value="ECO:0007669"/>
    <property type="project" value="UniProtKB-SubCell"/>
</dbReference>
<dbReference type="PROSITE" id="PS51464">
    <property type="entry name" value="SIS"/>
    <property type="match status" value="2"/>
</dbReference>
<dbReference type="InterPro" id="IPR035466">
    <property type="entry name" value="GlmS/AgaS_SIS"/>
</dbReference>
<feature type="domain" description="SIS" evidence="13">
    <location>
        <begin position="441"/>
        <end position="583"/>
    </location>
</feature>
<feature type="domain" description="Glutamine amidotransferase type-2" evidence="12">
    <location>
        <begin position="2"/>
        <end position="220"/>
    </location>
</feature>
<keyword evidence="15" id="KW-1185">Reference proteome</keyword>
<keyword evidence="5 11" id="KW-0963">Cytoplasm</keyword>
<proteinExistence type="inferred from homology"/>
<evidence type="ECO:0000256" key="10">
    <source>
        <dbReference type="ARBA" id="ARBA00055466"/>
    </source>
</evidence>
<dbReference type="EC" id="2.6.1.16" evidence="3 11"/>
<dbReference type="NCBIfam" id="TIGR01135">
    <property type="entry name" value="glmS"/>
    <property type="match status" value="1"/>
</dbReference>
<dbReference type="GO" id="GO:0006047">
    <property type="term" value="P:UDP-N-acetylglucosamine metabolic process"/>
    <property type="evidence" value="ECO:0007669"/>
    <property type="project" value="TreeGrafter"/>
</dbReference>
<dbReference type="PROSITE" id="PS51278">
    <property type="entry name" value="GATASE_TYPE_2"/>
    <property type="match status" value="1"/>
</dbReference>
<dbReference type="CDD" id="cd05009">
    <property type="entry name" value="SIS_GlmS_GlmD_2"/>
    <property type="match status" value="1"/>
</dbReference>
<dbReference type="InterPro" id="IPR029055">
    <property type="entry name" value="Ntn_hydrolases_N"/>
</dbReference>
<evidence type="ECO:0000313" key="15">
    <source>
        <dbReference type="Proteomes" id="UP000002315"/>
    </source>
</evidence>
<evidence type="ECO:0000256" key="4">
    <source>
        <dbReference type="ARBA" id="ARBA00016090"/>
    </source>
</evidence>
<evidence type="ECO:0000256" key="3">
    <source>
        <dbReference type="ARBA" id="ARBA00012916"/>
    </source>
</evidence>
<dbReference type="CDD" id="cd00714">
    <property type="entry name" value="GFAT"/>
    <property type="match status" value="1"/>
</dbReference>
<dbReference type="HOGENOM" id="CLU_012520_7_0_2"/>
<sequence length="593" mass="65873">MCGIAGCILKDSEAAPVLLNCLKRLEYRGYDSVGMATLNGSKIYIKKDSGKIDEVSKRLNFLELPGKMGIGHVRWATHGPPTQFNAHPHSDCNNEIVVVHNGIIENFNELKKELIKEGHKFRSETDTEVIAHLIEKYLKESKNLEEAARKTAKRLKGSYALLIMSVHEPDKIIGMRNESPLVVGISDHGLFLASDMPAVLEHTNKFIHLDEREMAIITNDDVVIKNFDGEIINKEIKEVDWTPEMAEKSGYDHFTIKEIHEGPNAIRETLRELNEVKKVAKKLKNIKRICFVACGTSYHASLVGKYVFEKLLGIPTDVILASEFKYSVKTLDKNTLVIFITQSGETADTISAIRMAKNKSKTLAIVNVVGSTATREAEYVIYTRAGPEIGVAATKTYLTQLTCIYMLAASLSGKDEIIDSLKKIPEIVKNTIKLENKIKKISEKYKDAHDVFFIGRGFSYPTALEGALKLKEISYIHAEGYAAGELKHGPLALIEENVPVVSIAPPGESYDKTLGNIEEVKARGSKVIALGSKNNKDLKEISDEFIPIDPSVDEFLSPLVYIVPLQLFAYYTSVGRGIDPDKPRNLAKSVTVE</sequence>
<feature type="active site" description="Nucleophile; for GATase activity" evidence="11">
    <location>
        <position position="2"/>
    </location>
</feature>
<dbReference type="InterPro" id="IPR046348">
    <property type="entry name" value="SIS_dom_sf"/>
</dbReference>
<evidence type="ECO:0000256" key="1">
    <source>
        <dbReference type="ARBA" id="ARBA00001031"/>
    </source>
</evidence>
<dbReference type="STRING" id="523846.Mfer_0001"/>
<evidence type="ECO:0000256" key="2">
    <source>
        <dbReference type="ARBA" id="ARBA00004496"/>
    </source>
</evidence>
<dbReference type="KEGG" id="mfv:Mfer_0001"/>
<accession>E3GWJ2</accession>
<evidence type="ECO:0000256" key="9">
    <source>
        <dbReference type="ARBA" id="ARBA00022962"/>
    </source>
</evidence>
<evidence type="ECO:0000256" key="5">
    <source>
        <dbReference type="ARBA" id="ARBA00022490"/>
    </source>
</evidence>
<dbReference type="GO" id="GO:0005975">
    <property type="term" value="P:carbohydrate metabolic process"/>
    <property type="evidence" value="ECO:0007669"/>
    <property type="project" value="UniProtKB-UniRule"/>
</dbReference>
<evidence type="ECO:0000256" key="7">
    <source>
        <dbReference type="ARBA" id="ARBA00022679"/>
    </source>
</evidence>
<dbReference type="EMBL" id="CP002278">
    <property type="protein sequence ID" value="ADP76806.1"/>
    <property type="molecule type" value="Genomic_DNA"/>
</dbReference>